<evidence type="ECO:0000256" key="1">
    <source>
        <dbReference type="SAM" id="MobiDB-lite"/>
    </source>
</evidence>
<feature type="region of interest" description="Disordered" evidence="1">
    <location>
        <begin position="1"/>
        <end position="23"/>
    </location>
</feature>
<gene>
    <name evidence="2" type="ORF">Hgul01_04343</name>
</gene>
<comment type="caution">
    <text evidence="2">The sequence shown here is derived from an EMBL/GenBank/DDBJ whole genome shotgun (WGS) entry which is preliminary data.</text>
</comment>
<keyword evidence="3" id="KW-1185">Reference proteome</keyword>
<organism evidence="2 3">
    <name type="scientific">Herpetosiphon gulosus</name>
    <dbReference type="NCBI Taxonomy" id="1973496"/>
    <lineage>
        <taxon>Bacteria</taxon>
        <taxon>Bacillati</taxon>
        <taxon>Chloroflexota</taxon>
        <taxon>Chloroflexia</taxon>
        <taxon>Herpetosiphonales</taxon>
        <taxon>Herpetosiphonaceae</taxon>
        <taxon>Herpetosiphon</taxon>
    </lineage>
</organism>
<name>A0ABP9X586_9CHLR</name>
<proteinExistence type="predicted"/>
<sequence length="394" mass="42434">MTSSATEKALLEPADDSPTIRGLPNIQTNQYTISVLTADASSKALATIQKQIVSAIHVHSLTQLPALHKVVDTMFIVTAHAPTTLKRGDVLAVDQRSNRISLLRDGQSRPYLDISSAYQAHLWDVAVNSDRSRVYVSMSGMRGPTASHVGVAGTSAVLEIDAQSGNLLRAFTAYDEVSGLPYQDQMLDLAGLVITPDDTQVLACDFNNWQGNGKVIAINLQTGMISVLADELDQPSTLSVDGPDHVLVANTRQPHGKASGGQIIRINTRNGAKEVVGEISGVDASLVGVVRLPDGSFAGTMSEGTQEKCMVFQMEAGSSQHRIIWHPQPGFLGSGISVQDDTLWVAETLRGRAYQLDFNGNIKQFVQVYAGVDQDNLEFMFRGFDTLESVKVVA</sequence>
<dbReference type="SUPFAM" id="SSF50969">
    <property type="entry name" value="YVTN repeat-like/Quinoprotein amine dehydrogenase"/>
    <property type="match status" value="1"/>
</dbReference>
<dbReference type="Proteomes" id="UP001428290">
    <property type="component" value="Unassembled WGS sequence"/>
</dbReference>
<evidence type="ECO:0000313" key="2">
    <source>
        <dbReference type="EMBL" id="GAA5530524.1"/>
    </source>
</evidence>
<protein>
    <submittedName>
        <fullName evidence="2">Uncharacterized protein</fullName>
    </submittedName>
</protein>
<dbReference type="InterPro" id="IPR015943">
    <property type="entry name" value="WD40/YVTN_repeat-like_dom_sf"/>
</dbReference>
<dbReference type="InterPro" id="IPR011044">
    <property type="entry name" value="Quino_amine_DH_bsu"/>
</dbReference>
<reference evidence="2 3" key="1">
    <citation type="submission" date="2024-02" db="EMBL/GenBank/DDBJ databases">
        <title>Herpetosiphon gulosus NBRC 112829.</title>
        <authorList>
            <person name="Ichikawa N."/>
            <person name="Katano-Makiyama Y."/>
            <person name="Hidaka K."/>
        </authorList>
    </citation>
    <scope>NUCLEOTIDE SEQUENCE [LARGE SCALE GENOMIC DNA]</scope>
    <source>
        <strain evidence="2 3">NBRC 112829</strain>
    </source>
</reference>
<evidence type="ECO:0000313" key="3">
    <source>
        <dbReference type="Proteomes" id="UP001428290"/>
    </source>
</evidence>
<dbReference type="Gene3D" id="2.130.10.10">
    <property type="entry name" value="YVTN repeat-like/Quinoprotein amine dehydrogenase"/>
    <property type="match status" value="1"/>
</dbReference>
<dbReference type="EMBL" id="BAABRU010000019">
    <property type="protein sequence ID" value="GAA5530524.1"/>
    <property type="molecule type" value="Genomic_DNA"/>
</dbReference>
<dbReference type="RefSeq" id="WP_345724122.1">
    <property type="nucleotide sequence ID" value="NZ_BAABRU010000019.1"/>
</dbReference>
<accession>A0ABP9X586</accession>